<organism evidence="2 3">
    <name type="scientific">Fiwi virus</name>
    <dbReference type="NCBI Taxonomy" id="2675848"/>
    <lineage>
        <taxon>Viruses</taxon>
        <taxon>Riboviria</taxon>
        <taxon>Orthornavirae</taxon>
        <taxon>Negarnaviricota</taxon>
        <taxon>Haploviricotina</taxon>
        <taxon>Monjiviricetes</taxon>
        <taxon>Mononegavirales</taxon>
        <taxon>Filoviridae</taxon>
        <taxon>Thamnovirus</taxon>
        <taxon>Thamnovirus percae</taxon>
    </lineage>
</organism>
<dbReference type="GeneID" id="80538660"/>
<feature type="compositionally biased region" description="Basic and acidic residues" evidence="1">
    <location>
        <begin position="191"/>
        <end position="202"/>
    </location>
</feature>
<feature type="compositionally biased region" description="Basic and acidic residues" evidence="1">
    <location>
        <begin position="170"/>
        <end position="180"/>
    </location>
</feature>
<feature type="region of interest" description="Disordered" evidence="1">
    <location>
        <begin position="441"/>
        <end position="462"/>
    </location>
</feature>
<sequence>MTEKSGVQAMADRIMGDKDLMILGALLDNFDDKSFDPKMVPPPPGCGDLNDISTFRDMFGTVTSSDLLNSLCQSSYRKGLESSVKQAGSTLSALMSKAPKDGNVNAFMMGYGKFCADTGTEHSILLGPEPAPKNPPPKVVPKQQQPQTPDTEKTSPPPKQPPPKPSPAQEDPKPKERPDPQAKPTGIALKGDPDDVASKHGGSDNPKAKPLSPIQEDVVVPAPQPPPGSPAPPAPKQSPGGASPKINFYQKILEGGHQTAQRYLDAVVMGARQVDGSPVEDMLEDVEKAADDPDEPALRVLLESSMRREVDLPSAVDYPQSGKVLFHRWARSGSIGATNYLMRRALGDFCEVLEKMVEESNERQDRRAAAEMDGQSLPTVLSMMMTKFDETLGAVKQENSELKRRVTELTSTVEHLAMTMSDLNAKLQTAVVSTSSYPRASDLASGLRQQGNKRSNDSWEAGATSWGRREGMIWTGSLDKDRLRDEGGFDAEESEDMLRQMESQWASEGDNPLGFGTSTRKKEEREEVAGALQGTSYSDRYKESDQKLRKYNF</sequence>
<dbReference type="RefSeq" id="YP_010800189.1">
    <property type="nucleotide sequence ID" value="NC_076734.1"/>
</dbReference>
<dbReference type="Proteomes" id="UP000831069">
    <property type="component" value="Segment"/>
</dbReference>
<dbReference type="KEGG" id="vg:80538660"/>
<evidence type="ECO:0000256" key="1">
    <source>
        <dbReference type="SAM" id="MobiDB-lite"/>
    </source>
</evidence>
<evidence type="ECO:0000313" key="2">
    <source>
        <dbReference type="EMBL" id="QGM12356.2"/>
    </source>
</evidence>
<keyword evidence="3" id="KW-1185">Reference proteome</keyword>
<accession>A0AAE6U9I1</accession>
<proteinExistence type="predicted"/>
<feature type="region of interest" description="Disordered" evidence="1">
    <location>
        <begin position="494"/>
        <end position="538"/>
    </location>
</feature>
<protein>
    <submittedName>
        <fullName evidence="2">Uncharacterized protein</fullName>
    </submittedName>
</protein>
<evidence type="ECO:0000313" key="3">
    <source>
        <dbReference type="Proteomes" id="UP000831069"/>
    </source>
</evidence>
<reference evidence="2" key="1">
    <citation type="submission" date="2019-09" db="EMBL/GenBank/DDBJ databases">
        <authorList>
            <person name="Hierweger M.M."/>
            <person name="Koch M.C."/>
            <person name="Rupp M."/>
            <person name="Schmidt-Posthaus H."/>
            <person name="Seuberlich T."/>
        </authorList>
    </citation>
    <scope>NUCLEOTIDE SEQUENCE</scope>
    <source>
        <strain evidence="2">FIWIV CH17</strain>
    </source>
</reference>
<feature type="region of interest" description="Disordered" evidence="1">
    <location>
        <begin position="122"/>
        <end position="245"/>
    </location>
</feature>
<dbReference type="EMBL" id="MN510772">
    <property type="protein sequence ID" value="QGM12356.2"/>
    <property type="molecule type" value="Viral_cRNA"/>
</dbReference>
<feature type="compositionally biased region" description="Low complexity" evidence="1">
    <location>
        <begin position="140"/>
        <end position="149"/>
    </location>
</feature>
<feature type="compositionally biased region" description="Pro residues" evidence="1">
    <location>
        <begin position="129"/>
        <end position="139"/>
    </location>
</feature>
<name>A0AAE6U9I1_9MONO</name>
<feature type="compositionally biased region" description="Pro residues" evidence="1">
    <location>
        <begin position="155"/>
        <end position="166"/>
    </location>
</feature>
<feature type="compositionally biased region" description="Pro residues" evidence="1">
    <location>
        <begin position="222"/>
        <end position="236"/>
    </location>
</feature>